<feature type="transmembrane region" description="Helical" evidence="1">
    <location>
        <begin position="93"/>
        <end position="116"/>
    </location>
</feature>
<name>A0ABY7DP88_MYAAR</name>
<sequence length="196" mass="20127">MLADTRTKDMALSRLMDLYVAIGLALTIAAEVLAILSTALPYWFSASLDNGKVNVHAGLFKLCANDLGTGFVCVDYDGWLGLGPGGVPGWLKVAQAMMILSVIAFAGGIVLASMYVAKVRDWVMLIVASAALTMAGVAFGVVGTSVAGSKFNELTPPDDPATGNLHAAFGLGVVAVLNAAAAAISLGLAWIKIVKS</sequence>
<evidence type="ECO:0000313" key="2">
    <source>
        <dbReference type="EMBL" id="WAQ98374.1"/>
    </source>
</evidence>
<gene>
    <name evidence="2" type="ORF">MAR_022747</name>
</gene>
<feature type="transmembrane region" description="Helical" evidence="1">
    <location>
        <begin position="167"/>
        <end position="191"/>
    </location>
</feature>
<protein>
    <submittedName>
        <fullName evidence="2">Uncharacterized protein</fullName>
    </submittedName>
</protein>
<keyword evidence="1" id="KW-0472">Membrane</keyword>
<proteinExistence type="predicted"/>
<feature type="transmembrane region" description="Helical" evidence="1">
    <location>
        <begin position="123"/>
        <end position="147"/>
    </location>
</feature>
<keyword evidence="3" id="KW-1185">Reference proteome</keyword>
<keyword evidence="1" id="KW-0812">Transmembrane</keyword>
<reference evidence="2" key="1">
    <citation type="submission" date="2022-11" db="EMBL/GenBank/DDBJ databases">
        <title>Centuries of genome instability and evolution in soft-shell clam transmissible cancer (bioRxiv).</title>
        <authorList>
            <person name="Hart S.F.M."/>
            <person name="Yonemitsu M.A."/>
            <person name="Giersch R.M."/>
            <person name="Beal B.F."/>
            <person name="Arriagada G."/>
            <person name="Davis B.W."/>
            <person name="Ostrander E.A."/>
            <person name="Goff S.P."/>
            <person name="Metzger M.J."/>
        </authorList>
    </citation>
    <scope>NUCLEOTIDE SEQUENCE</scope>
    <source>
        <strain evidence="2">MELC-2E11</strain>
        <tissue evidence="2">Siphon/mantle</tissue>
    </source>
</reference>
<accession>A0ABY7DP88</accession>
<dbReference type="EMBL" id="CP111014">
    <property type="protein sequence ID" value="WAQ98374.1"/>
    <property type="molecule type" value="Genomic_DNA"/>
</dbReference>
<evidence type="ECO:0000313" key="3">
    <source>
        <dbReference type="Proteomes" id="UP001164746"/>
    </source>
</evidence>
<organism evidence="2 3">
    <name type="scientific">Mya arenaria</name>
    <name type="common">Soft-shell clam</name>
    <dbReference type="NCBI Taxonomy" id="6604"/>
    <lineage>
        <taxon>Eukaryota</taxon>
        <taxon>Metazoa</taxon>
        <taxon>Spiralia</taxon>
        <taxon>Lophotrochozoa</taxon>
        <taxon>Mollusca</taxon>
        <taxon>Bivalvia</taxon>
        <taxon>Autobranchia</taxon>
        <taxon>Heteroconchia</taxon>
        <taxon>Euheterodonta</taxon>
        <taxon>Imparidentia</taxon>
        <taxon>Neoheterodontei</taxon>
        <taxon>Myida</taxon>
        <taxon>Myoidea</taxon>
        <taxon>Myidae</taxon>
        <taxon>Mya</taxon>
    </lineage>
</organism>
<evidence type="ECO:0000256" key="1">
    <source>
        <dbReference type="SAM" id="Phobius"/>
    </source>
</evidence>
<dbReference type="Gene3D" id="1.20.140.150">
    <property type="match status" value="1"/>
</dbReference>
<dbReference type="Proteomes" id="UP001164746">
    <property type="component" value="Chromosome 3"/>
</dbReference>
<keyword evidence="1" id="KW-1133">Transmembrane helix</keyword>
<feature type="transmembrane region" description="Helical" evidence="1">
    <location>
        <begin position="18"/>
        <end position="44"/>
    </location>
</feature>